<dbReference type="SMART" id="SM00869">
    <property type="entry name" value="Autotransporter"/>
    <property type="match status" value="1"/>
</dbReference>
<sequence>MSLAAPGKTAVLASALALALAASPLPGSGTAHAVDNLYILGGGGGGGAEAGKASGGGGGGTVYQGPDKTKGGAGADGDGGGAGGVGVDPTTGGTPKGTDANGTTGGPGSKGTVTGADVTATGGDVGKTNASAASPGGKGGDASVVWTGNQSIGTLYLMGGNAGGKSTDASGGKGGDASLKLSGGTLTVSGGSVESGKKADEASGGAVNLSLSGLAFDNTGGTLTFKKNDAALNVTIDTVYATQNSASLAFVDTVASDVTIGKFVIGGEKTLKVTGAQGTNYTLKEDGGVTVTGKGGTHNFDGGLTLGAKNTLAFEKVDVGAVDGTAAKALLKKSTDAAPTSTLKLADTKLSYDADSQAAIDTKLTDLGAGLVLADALDKDSKLAADTGAFARDTDKRKFVTVLSGAADAAKDLVVYKASETRDTLPVASGVQTYTARYGDISHTISGDVTLSGDLKYDGANKATVTGKSLTFAGADKTFTLGAKSGSSATFGTVNVNENGKISLGAGNTVNADAIVFAKGKTLTVSDADAGAITVKGLTVKGEGATYSGNVALALKDATLTIDLSAKIDDVSKALLNATSDGLSGNIANITLLNSARTYLLEAADKAAGNTYTLVSGLASGTTAPTQMFAVGQKLYDIKKDAADTSLVVAKDTASEGKRDVYASRASVSSSTVWEAGTTGKNTSSGGGDYTDLQRVVFTEGLKTTGDATATFRSTASKTLLVQTSDTASVSGNIVLDRGEDNNAVLTVRFGVLDATKQNTTLTLKGTRAPETTILRLAVGGGNTLTINGEKGKSDFQNPMPISIGSGGGTLNIFRDTEAKEVSFDLAETDVAGVTKSTNKIKTVDQTKVKFSAGAPVAIAAGINKVGNSLTLLENVSGNDYTAALGDKTSAVVGDGKDMGVWTISHTLQGSDAAGKGVLAAYATSVSSDSVTYDKSRTFTPTYGSFTQTVGSESKPGRFTIAGGAQLVYEENDKGKATLDLTRVSDLVVRGFGNVLKVGASSKVDLKGKTLSFIADSPVDVSKPMLTLSTPTDVSIDDTRIEMSSATKEYYGGRVNLLRVTDGGKLIGKPKDGKIRIGEGIIDRTDVPAEILNDHDLYANISGGNVDTRGGHGYVLQAFATQTVLNQGGDAVADISGSIVPLPGTEVWWNGEYEAVGFATVGGYWNEQSPASTVKTRGFSFAGGPGVRINHDAGPLNIVAFFESGWGDYDTEHSFWGGRGTGEGKAVYAGGGVLLRQDFLMGLYLEGSLRGGWASNDFRNRNVSGGADLKTDAGYFGGHLGAGYEFPVFDDQGSIDIYGKFLWTYVGETDGRVNDFQKVDIDSSTSLRTRLGVRYAHELDYNFRGYVGVAWEQEFDGEVAGHVRNVNGTVAERLPSADVRGATGVLEAGLNYYTDSGVTLNGKIFGSAGERDSFGGKISASFAF</sequence>
<dbReference type="SUPFAM" id="SSF103515">
    <property type="entry name" value="Autotransporter"/>
    <property type="match status" value="1"/>
</dbReference>
<dbReference type="Gene3D" id="2.40.128.130">
    <property type="entry name" value="Autotransporter beta-domain"/>
    <property type="match status" value="1"/>
</dbReference>
<feature type="compositionally biased region" description="Low complexity" evidence="1">
    <location>
        <begin position="87"/>
        <end position="99"/>
    </location>
</feature>
<feature type="compositionally biased region" description="Low complexity" evidence="1">
    <location>
        <begin position="111"/>
        <end position="122"/>
    </location>
</feature>
<keyword evidence="5" id="KW-1185">Reference proteome</keyword>
<feature type="domain" description="Autotransporter" evidence="3">
    <location>
        <begin position="1150"/>
        <end position="1424"/>
    </location>
</feature>
<organism evidence="4 5">
    <name type="scientific">Phaeovibrio sulfidiphilus</name>
    <dbReference type="NCBI Taxonomy" id="1220600"/>
    <lineage>
        <taxon>Bacteria</taxon>
        <taxon>Pseudomonadati</taxon>
        <taxon>Pseudomonadota</taxon>
        <taxon>Alphaproteobacteria</taxon>
        <taxon>Rhodospirillales</taxon>
        <taxon>Rhodospirillaceae</taxon>
        <taxon>Phaeovibrio</taxon>
    </lineage>
</organism>
<dbReference type="EMBL" id="JACZHT010000007">
    <property type="protein sequence ID" value="MBE1237739.1"/>
    <property type="molecule type" value="Genomic_DNA"/>
</dbReference>
<feature type="compositionally biased region" description="Gly residues" evidence="1">
    <location>
        <begin position="48"/>
        <end position="62"/>
    </location>
</feature>
<dbReference type="InterPro" id="IPR036709">
    <property type="entry name" value="Autotransporte_beta_dom_sf"/>
</dbReference>
<feature type="chain" id="PRO_5035160118" evidence="2">
    <location>
        <begin position="34"/>
        <end position="1424"/>
    </location>
</feature>
<evidence type="ECO:0000313" key="5">
    <source>
        <dbReference type="Proteomes" id="UP000631034"/>
    </source>
</evidence>
<evidence type="ECO:0000313" key="4">
    <source>
        <dbReference type="EMBL" id="MBE1237739.1"/>
    </source>
</evidence>
<keyword evidence="2" id="KW-0732">Signal</keyword>
<accession>A0A8J6YWI1</accession>
<dbReference type="InterPro" id="IPR005546">
    <property type="entry name" value="Autotransporte_beta"/>
</dbReference>
<feature type="region of interest" description="Disordered" evidence="1">
    <location>
        <begin position="48"/>
        <end position="142"/>
    </location>
</feature>
<protein>
    <submittedName>
        <fullName evidence="4">Autotransporter outer membrane beta-barrel domain-containing protein</fullName>
    </submittedName>
</protein>
<reference evidence="4" key="1">
    <citation type="submission" date="2020-10" db="EMBL/GenBank/DDBJ databases">
        <title>Genome sequence of the unusual species of purple photosynthetic bacteria, Phaeovibrio sulfidiphilus DSM 23193, type strain.</title>
        <authorList>
            <person name="Kyndt J.A."/>
            <person name="Meyer T.E."/>
        </authorList>
    </citation>
    <scope>NUCLEOTIDE SEQUENCE</scope>
    <source>
        <strain evidence="4">DSM 23193</strain>
    </source>
</reference>
<dbReference type="Proteomes" id="UP000631034">
    <property type="component" value="Unassembled WGS sequence"/>
</dbReference>
<evidence type="ECO:0000259" key="3">
    <source>
        <dbReference type="PROSITE" id="PS51208"/>
    </source>
</evidence>
<name>A0A8J6YWI1_9PROT</name>
<evidence type="ECO:0000256" key="2">
    <source>
        <dbReference type="SAM" id="SignalP"/>
    </source>
</evidence>
<feature type="compositionally biased region" description="Gly residues" evidence="1">
    <location>
        <begin position="71"/>
        <end position="86"/>
    </location>
</feature>
<dbReference type="PROSITE" id="PS51208">
    <property type="entry name" value="AUTOTRANSPORTER"/>
    <property type="match status" value="1"/>
</dbReference>
<feature type="signal peptide" evidence="2">
    <location>
        <begin position="1"/>
        <end position="33"/>
    </location>
</feature>
<gene>
    <name evidence="4" type="ORF">IHV25_08775</name>
</gene>
<proteinExistence type="predicted"/>
<comment type="caution">
    <text evidence="4">The sequence shown here is derived from an EMBL/GenBank/DDBJ whole genome shotgun (WGS) entry which is preliminary data.</text>
</comment>
<dbReference type="RefSeq" id="WP_192534754.1">
    <property type="nucleotide sequence ID" value="NZ_JACZHT010000007.1"/>
</dbReference>
<evidence type="ECO:0000256" key="1">
    <source>
        <dbReference type="SAM" id="MobiDB-lite"/>
    </source>
</evidence>